<feature type="transmembrane region" description="Helical" evidence="8">
    <location>
        <begin position="6"/>
        <end position="22"/>
    </location>
</feature>
<dbReference type="PRINTS" id="PR00385">
    <property type="entry name" value="P450"/>
</dbReference>
<dbReference type="EMBL" id="ML977001">
    <property type="protein sequence ID" value="KAF1953876.1"/>
    <property type="molecule type" value="Genomic_DNA"/>
</dbReference>
<dbReference type="GO" id="GO:0005506">
    <property type="term" value="F:iron ion binding"/>
    <property type="evidence" value="ECO:0007669"/>
    <property type="project" value="InterPro"/>
</dbReference>
<keyword evidence="8" id="KW-1133">Transmembrane helix</keyword>
<dbReference type="Proteomes" id="UP000800035">
    <property type="component" value="Unassembled WGS sequence"/>
</dbReference>
<dbReference type="GO" id="GO:0004497">
    <property type="term" value="F:monooxygenase activity"/>
    <property type="evidence" value="ECO:0007669"/>
    <property type="project" value="UniProtKB-KW"/>
</dbReference>
<keyword evidence="6 9" id="KW-0503">Monooxygenase</keyword>
<dbReference type="GO" id="GO:0016705">
    <property type="term" value="F:oxidoreductase activity, acting on paired donors, with incorporation or reduction of molecular oxygen"/>
    <property type="evidence" value="ECO:0007669"/>
    <property type="project" value="InterPro"/>
</dbReference>
<dbReference type="InterPro" id="IPR002401">
    <property type="entry name" value="Cyt_P450_E_grp-I"/>
</dbReference>
<organism evidence="9 10">
    <name type="scientific">Byssothecium circinans</name>
    <dbReference type="NCBI Taxonomy" id="147558"/>
    <lineage>
        <taxon>Eukaryota</taxon>
        <taxon>Fungi</taxon>
        <taxon>Dikarya</taxon>
        <taxon>Ascomycota</taxon>
        <taxon>Pezizomycotina</taxon>
        <taxon>Dothideomycetes</taxon>
        <taxon>Pleosporomycetidae</taxon>
        <taxon>Pleosporales</taxon>
        <taxon>Massarineae</taxon>
        <taxon>Massarinaceae</taxon>
        <taxon>Byssothecium</taxon>
    </lineage>
</organism>
<evidence type="ECO:0000256" key="7">
    <source>
        <dbReference type="PIRSR" id="PIRSR602401-1"/>
    </source>
</evidence>
<evidence type="ECO:0000313" key="10">
    <source>
        <dbReference type="Proteomes" id="UP000800035"/>
    </source>
</evidence>
<dbReference type="PANTHER" id="PTHR24305:SF187">
    <property type="entry name" value="P450, PUTATIVE (EUROFUNG)-RELATED"/>
    <property type="match status" value="1"/>
</dbReference>
<dbReference type="PRINTS" id="PR00463">
    <property type="entry name" value="EP450I"/>
</dbReference>
<evidence type="ECO:0000256" key="3">
    <source>
        <dbReference type="ARBA" id="ARBA00022723"/>
    </source>
</evidence>
<evidence type="ECO:0000256" key="4">
    <source>
        <dbReference type="ARBA" id="ARBA00023002"/>
    </source>
</evidence>
<comment type="cofactor">
    <cofactor evidence="1 7">
        <name>heme</name>
        <dbReference type="ChEBI" id="CHEBI:30413"/>
    </cofactor>
</comment>
<comment type="similarity">
    <text evidence="2">Belongs to the cytochrome P450 family.</text>
</comment>
<dbReference type="InterPro" id="IPR036396">
    <property type="entry name" value="Cyt_P450_sf"/>
</dbReference>
<proteinExistence type="inferred from homology"/>
<dbReference type="AlphaFoldDB" id="A0A6A5TT37"/>
<sequence length="535" mass="60547">MDNRTYLVAALSGILSEVFIFSKGEWDRYAPAVVNSFTFLGASTFLAFKFLLGLSFTASLKKTTLHSTALLAGLFGSIGVYRLFLHPLRAFPGPLPAKITAWWIFKENCPDLKFYIKLRKLHDEYGDYVRIRPREISICHPDAVMDVHGPKSKVVKGEFYAQAYPHETLQFTRDPALHRKKRPVWDKAFQNKSVKEYMPRLEKHYGILMDIFSQHAASGKPINATQSFTYLGYDLISELIFGESFELLPTGKTNVVTSRLIQGKKAIGFAVITTWHTHILRAFTRVGGDWMNWYNGALDKRKAMDLHSPDIYTHLSQSDTWEFDRQHEARLAIAAGSDTVAITLTNICWFLSQCPDYQSKLFDEVGDLPSKNGLVDDQLLAHKPLLLGIINEALRLQPPVPSGVQRLTPPEGAVIAGRYIPGNTVVSTPTYSLHRDKRAFAKPDEFIPERWDSQPELTLRKDAFIPFSYGPYNCAGKSLAMMELRMIVAMLVKRFIISFPPGKEKEARSFIEEQADCFSMDLPPLLIVLKERSSS</sequence>
<protein>
    <submittedName>
        <fullName evidence="9">Benzoate 4-monooxygenase</fullName>
    </submittedName>
</protein>
<feature type="transmembrane region" description="Helical" evidence="8">
    <location>
        <begin position="29"/>
        <end position="52"/>
    </location>
</feature>
<keyword evidence="10" id="KW-1185">Reference proteome</keyword>
<name>A0A6A5TT37_9PLEO</name>
<feature type="binding site" description="axial binding residue" evidence="7">
    <location>
        <position position="474"/>
    </location>
    <ligand>
        <name>heme</name>
        <dbReference type="ChEBI" id="CHEBI:30413"/>
    </ligand>
    <ligandPart>
        <name>Fe</name>
        <dbReference type="ChEBI" id="CHEBI:18248"/>
    </ligandPart>
</feature>
<keyword evidence="8" id="KW-0812">Transmembrane</keyword>
<dbReference type="PANTHER" id="PTHR24305">
    <property type="entry name" value="CYTOCHROME P450"/>
    <property type="match status" value="1"/>
</dbReference>
<keyword evidence="5 7" id="KW-0408">Iron</keyword>
<dbReference type="SUPFAM" id="SSF48264">
    <property type="entry name" value="Cytochrome P450"/>
    <property type="match status" value="1"/>
</dbReference>
<dbReference type="Pfam" id="PF00067">
    <property type="entry name" value="p450"/>
    <property type="match status" value="2"/>
</dbReference>
<evidence type="ECO:0000256" key="8">
    <source>
        <dbReference type="SAM" id="Phobius"/>
    </source>
</evidence>
<evidence type="ECO:0000256" key="1">
    <source>
        <dbReference type="ARBA" id="ARBA00001971"/>
    </source>
</evidence>
<keyword evidence="7" id="KW-0349">Heme</keyword>
<dbReference type="Gene3D" id="1.10.630.10">
    <property type="entry name" value="Cytochrome P450"/>
    <property type="match status" value="1"/>
</dbReference>
<dbReference type="InterPro" id="IPR001128">
    <property type="entry name" value="Cyt_P450"/>
</dbReference>
<dbReference type="OrthoDB" id="6692864at2759"/>
<feature type="transmembrane region" description="Helical" evidence="8">
    <location>
        <begin position="64"/>
        <end position="84"/>
    </location>
</feature>
<evidence type="ECO:0000313" key="9">
    <source>
        <dbReference type="EMBL" id="KAF1953876.1"/>
    </source>
</evidence>
<evidence type="ECO:0000256" key="2">
    <source>
        <dbReference type="ARBA" id="ARBA00010617"/>
    </source>
</evidence>
<dbReference type="InterPro" id="IPR050121">
    <property type="entry name" value="Cytochrome_P450_monoxygenase"/>
</dbReference>
<reference evidence="9" key="1">
    <citation type="journal article" date="2020" name="Stud. Mycol.">
        <title>101 Dothideomycetes genomes: a test case for predicting lifestyles and emergence of pathogens.</title>
        <authorList>
            <person name="Haridas S."/>
            <person name="Albert R."/>
            <person name="Binder M."/>
            <person name="Bloem J."/>
            <person name="Labutti K."/>
            <person name="Salamov A."/>
            <person name="Andreopoulos B."/>
            <person name="Baker S."/>
            <person name="Barry K."/>
            <person name="Bills G."/>
            <person name="Bluhm B."/>
            <person name="Cannon C."/>
            <person name="Castanera R."/>
            <person name="Culley D."/>
            <person name="Daum C."/>
            <person name="Ezra D."/>
            <person name="Gonzalez J."/>
            <person name="Henrissat B."/>
            <person name="Kuo A."/>
            <person name="Liang C."/>
            <person name="Lipzen A."/>
            <person name="Lutzoni F."/>
            <person name="Magnuson J."/>
            <person name="Mondo S."/>
            <person name="Nolan M."/>
            <person name="Ohm R."/>
            <person name="Pangilinan J."/>
            <person name="Park H.-J."/>
            <person name="Ramirez L."/>
            <person name="Alfaro M."/>
            <person name="Sun H."/>
            <person name="Tritt A."/>
            <person name="Yoshinaga Y."/>
            <person name="Zwiers L.-H."/>
            <person name="Turgeon B."/>
            <person name="Goodwin S."/>
            <person name="Spatafora J."/>
            <person name="Crous P."/>
            <person name="Grigoriev I."/>
        </authorList>
    </citation>
    <scope>NUCLEOTIDE SEQUENCE</scope>
    <source>
        <strain evidence="9">CBS 675.92</strain>
    </source>
</reference>
<evidence type="ECO:0000256" key="6">
    <source>
        <dbReference type="ARBA" id="ARBA00023033"/>
    </source>
</evidence>
<evidence type="ECO:0000256" key="5">
    <source>
        <dbReference type="ARBA" id="ARBA00023004"/>
    </source>
</evidence>
<keyword evidence="4" id="KW-0560">Oxidoreductase</keyword>
<gene>
    <name evidence="9" type="ORF">CC80DRAFT_494131</name>
</gene>
<keyword evidence="8" id="KW-0472">Membrane</keyword>
<accession>A0A6A5TT37</accession>
<keyword evidence="3 7" id="KW-0479">Metal-binding</keyword>
<dbReference type="CDD" id="cd11061">
    <property type="entry name" value="CYP67-like"/>
    <property type="match status" value="1"/>
</dbReference>
<dbReference type="GO" id="GO:0020037">
    <property type="term" value="F:heme binding"/>
    <property type="evidence" value="ECO:0007669"/>
    <property type="project" value="InterPro"/>
</dbReference>